<gene>
    <name evidence="1" type="ORF">GRJ2_001191600</name>
</gene>
<reference evidence="1 2" key="1">
    <citation type="submission" date="2024-06" db="EMBL/GenBank/DDBJ databases">
        <title>The draft genome of Grus japonensis, version 3.</title>
        <authorList>
            <person name="Nabeshima K."/>
            <person name="Suzuki S."/>
            <person name="Onuma M."/>
        </authorList>
    </citation>
    <scope>NUCLEOTIDE SEQUENCE [LARGE SCALE GENOMIC DNA]</scope>
    <source>
        <strain evidence="1 2">451A</strain>
    </source>
</reference>
<protein>
    <submittedName>
        <fullName evidence="1">Mitochondrial enolase superfamily member 1</fullName>
    </submittedName>
</protein>
<keyword evidence="2" id="KW-1185">Reference proteome</keyword>
<evidence type="ECO:0000313" key="1">
    <source>
        <dbReference type="EMBL" id="GAB0187263.1"/>
    </source>
</evidence>
<name>A0ABC9WP74_GRUJA</name>
<evidence type="ECO:0000313" key="2">
    <source>
        <dbReference type="Proteomes" id="UP001623348"/>
    </source>
</evidence>
<dbReference type="PANTHER" id="PTHR33332">
    <property type="entry name" value="REVERSE TRANSCRIPTASE DOMAIN-CONTAINING PROTEIN"/>
    <property type="match status" value="1"/>
</dbReference>
<organism evidence="1 2">
    <name type="scientific">Grus japonensis</name>
    <name type="common">Japanese crane</name>
    <name type="synonym">Red-crowned crane</name>
    <dbReference type="NCBI Taxonomy" id="30415"/>
    <lineage>
        <taxon>Eukaryota</taxon>
        <taxon>Metazoa</taxon>
        <taxon>Chordata</taxon>
        <taxon>Craniata</taxon>
        <taxon>Vertebrata</taxon>
        <taxon>Euteleostomi</taxon>
        <taxon>Archelosauria</taxon>
        <taxon>Archosauria</taxon>
        <taxon>Dinosauria</taxon>
        <taxon>Saurischia</taxon>
        <taxon>Theropoda</taxon>
        <taxon>Coelurosauria</taxon>
        <taxon>Aves</taxon>
        <taxon>Neognathae</taxon>
        <taxon>Neoaves</taxon>
        <taxon>Gruiformes</taxon>
        <taxon>Gruidae</taxon>
        <taxon>Grus</taxon>
    </lineage>
</organism>
<sequence>MLRETKLVLLVQSEHFLASLHFANNYVFINDLDVGLEGVMSKFADDTKLEGAVDSVKGGEALQRDLDRLENWAIANRMRFNKGIRILHLGRGNPGYTYRLGDETLETSHAERDLGVLVDSKLNVSQQCAQAARKANHILGCIKHGIASRSREVQPHLKYCVQFWVPQYKKDIKLLESVQRRAKKMVKGLEGKTYEERLKSLGLSSLEKRRLRGDLIAAYSFLTRGSKGAGADLLPLVTSDRTRGNGIKL</sequence>
<accession>A0ABC9WP74</accession>
<dbReference type="PRINTS" id="PR01345">
    <property type="entry name" value="CERVTRCPTASE"/>
</dbReference>
<proteinExistence type="predicted"/>
<dbReference type="Proteomes" id="UP001623348">
    <property type="component" value="Unassembled WGS sequence"/>
</dbReference>
<dbReference type="AlphaFoldDB" id="A0ABC9WP74"/>
<comment type="caution">
    <text evidence="1">The sequence shown here is derived from an EMBL/GenBank/DDBJ whole genome shotgun (WGS) entry which is preliminary data.</text>
</comment>
<dbReference type="EMBL" id="BAAFJT010000003">
    <property type="protein sequence ID" value="GAB0187263.1"/>
    <property type="molecule type" value="Genomic_DNA"/>
</dbReference>